<keyword evidence="3" id="KW-1133">Transmembrane helix</keyword>
<keyword evidence="2" id="KW-0812">Transmembrane</keyword>
<dbReference type="STRING" id="391626.OAN307_c44940"/>
<keyword evidence="4" id="KW-0472">Membrane</keyword>
<name>M9RCD7_9RHOB</name>
<sequence length="311" mass="32227">MGLKHTAIICIVASAAMHTAAVTQIAVPDAGLAAASPPPALVSSGNSFADMVMGTPATSPPEPVEPREAEDMLSGEPTPTATQMPAPTQITPTAAGIELKPDDITDGVADVQATILAPTNSVEIQPTAISTTASVQPQTIYFLPDVIVNDVTSDAVRPANRPTNLGQTPQPRRQPAPQRTTAAPSGGGAQQDIMRGSNTQTAPTSQQTTQGQGNQADQAAIAAARQAAANYPNQIVRRINRVRRESTRARGVAVVSFQISGSGQLAAVSIARSSGNVDFDRVALNHIQRASPFPAPPSGARTSFTFEFQGR</sequence>
<evidence type="ECO:0000259" key="7">
    <source>
        <dbReference type="PROSITE" id="PS52015"/>
    </source>
</evidence>
<organism evidence="8 9">
    <name type="scientific">Octadecabacter antarcticus 307</name>
    <dbReference type="NCBI Taxonomy" id="391626"/>
    <lineage>
        <taxon>Bacteria</taxon>
        <taxon>Pseudomonadati</taxon>
        <taxon>Pseudomonadota</taxon>
        <taxon>Alphaproteobacteria</taxon>
        <taxon>Rhodobacterales</taxon>
        <taxon>Roseobacteraceae</taxon>
        <taxon>Octadecabacter</taxon>
    </lineage>
</organism>
<dbReference type="SUPFAM" id="SSF74653">
    <property type="entry name" value="TolA/TonB C-terminal domain"/>
    <property type="match status" value="1"/>
</dbReference>
<dbReference type="Gene3D" id="3.30.1150.10">
    <property type="match status" value="1"/>
</dbReference>
<keyword evidence="6" id="KW-0732">Signal</keyword>
<feature type="domain" description="TonB C-terminal" evidence="7">
    <location>
        <begin position="225"/>
        <end position="311"/>
    </location>
</feature>
<dbReference type="Pfam" id="PF13103">
    <property type="entry name" value="TonB_2"/>
    <property type="match status" value="1"/>
</dbReference>
<dbReference type="OrthoDB" id="7930032at2"/>
<dbReference type="EMBL" id="CP003740">
    <property type="protein sequence ID" value="AGI69852.1"/>
    <property type="molecule type" value="Genomic_DNA"/>
</dbReference>
<keyword evidence="9" id="KW-1185">Reference proteome</keyword>
<reference evidence="8 9" key="1">
    <citation type="journal article" date="2013" name="PLoS ONE">
        <title>Poles Apart: Arctic and Antarctic Octadecabacter strains Share High Genome Plasticity and a New Type of Xanthorhodopsin.</title>
        <authorList>
            <person name="Vollmers J."/>
            <person name="Voget S."/>
            <person name="Dietrich S."/>
            <person name="Gollnow K."/>
            <person name="Smits M."/>
            <person name="Meyer K."/>
            <person name="Brinkhoff T."/>
            <person name="Simon M."/>
            <person name="Daniel R."/>
        </authorList>
    </citation>
    <scope>NUCLEOTIDE SEQUENCE [LARGE SCALE GENOMIC DNA]</scope>
    <source>
        <strain evidence="8 9">307</strain>
    </source>
</reference>
<comment type="subcellular location">
    <subcellularLocation>
        <location evidence="1">Membrane</location>
        <topology evidence="1">Single-pass membrane protein</topology>
    </subcellularLocation>
</comment>
<evidence type="ECO:0000256" key="4">
    <source>
        <dbReference type="ARBA" id="ARBA00023136"/>
    </source>
</evidence>
<evidence type="ECO:0000256" key="3">
    <source>
        <dbReference type="ARBA" id="ARBA00022989"/>
    </source>
</evidence>
<dbReference type="Proteomes" id="UP000005307">
    <property type="component" value="Chromosome"/>
</dbReference>
<dbReference type="HOGENOM" id="CLU_069773_0_0_5"/>
<evidence type="ECO:0000313" key="8">
    <source>
        <dbReference type="EMBL" id="AGI69852.1"/>
    </source>
</evidence>
<evidence type="ECO:0000256" key="1">
    <source>
        <dbReference type="ARBA" id="ARBA00004167"/>
    </source>
</evidence>
<evidence type="ECO:0000256" key="2">
    <source>
        <dbReference type="ARBA" id="ARBA00022692"/>
    </source>
</evidence>
<dbReference type="GO" id="GO:0055085">
    <property type="term" value="P:transmembrane transport"/>
    <property type="evidence" value="ECO:0007669"/>
    <property type="project" value="InterPro"/>
</dbReference>
<evidence type="ECO:0000313" key="9">
    <source>
        <dbReference type="Proteomes" id="UP000005307"/>
    </source>
</evidence>
<accession>M9RCD7</accession>
<evidence type="ECO:0000256" key="5">
    <source>
        <dbReference type="SAM" id="MobiDB-lite"/>
    </source>
</evidence>
<gene>
    <name evidence="8" type="ORF">OAN307_c44940</name>
</gene>
<dbReference type="RefSeq" id="WP_015501744.1">
    <property type="nucleotide sequence ID" value="NC_020911.1"/>
</dbReference>
<evidence type="ECO:0000256" key="6">
    <source>
        <dbReference type="SAM" id="SignalP"/>
    </source>
</evidence>
<dbReference type="eggNOG" id="COG0810">
    <property type="taxonomic scope" value="Bacteria"/>
</dbReference>
<feature type="compositionally biased region" description="Low complexity" evidence="5">
    <location>
        <begin position="199"/>
        <end position="221"/>
    </location>
</feature>
<feature type="region of interest" description="Disordered" evidence="5">
    <location>
        <begin position="154"/>
        <end position="221"/>
    </location>
</feature>
<protein>
    <recommendedName>
        <fullName evidence="7">TonB C-terminal domain-containing protein</fullName>
    </recommendedName>
</protein>
<dbReference type="GO" id="GO:0016020">
    <property type="term" value="C:membrane"/>
    <property type="evidence" value="ECO:0007669"/>
    <property type="project" value="UniProtKB-SubCell"/>
</dbReference>
<feature type="signal peptide" evidence="6">
    <location>
        <begin position="1"/>
        <end position="20"/>
    </location>
</feature>
<feature type="region of interest" description="Disordered" evidence="5">
    <location>
        <begin position="56"/>
        <end position="87"/>
    </location>
</feature>
<feature type="compositionally biased region" description="Low complexity" evidence="5">
    <location>
        <begin position="167"/>
        <end position="184"/>
    </location>
</feature>
<proteinExistence type="predicted"/>
<dbReference type="InterPro" id="IPR006260">
    <property type="entry name" value="TonB/TolA_C"/>
</dbReference>
<dbReference type="AlphaFoldDB" id="M9RCD7"/>
<dbReference type="NCBIfam" id="TIGR01352">
    <property type="entry name" value="tonB_Cterm"/>
    <property type="match status" value="1"/>
</dbReference>
<dbReference type="InterPro" id="IPR037682">
    <property type="entry name" value="TonB_C"/>
</dbReference>
<feature type="compositionally biased region" description="Low complexity" evidence="5">
    <location>
        <begin position="77"/>
        <end position="87"/>
    </location>
</feature>
<dbReference type="PROSITE" id="PS52015">
    <property type="entry name" value="TONB_CTD"/>
    <property type="match status" value="1"/>
</dbReference>
<feature type="chain" id="PRO_5004102241" description="TonB C-terminal domain-containing protein" evidence="6">
    <location>
        <begin position="21"/>
        <end position="311"/>
    </location>
</feature>
<dbReference type="KEGG" id="oat:OAN307_c44940"/>